<dbReference type="AlphaFoldDB" id="A0A1B6ILK2"/>
<feature type="non-terminal residue" evidence="1">
    <location>
        <position position="198"/>
    </location>
</feature>
<organism evidence="1">
    <name type="scientific">Homalodisca liturata</name>
    <dbReference type="NCBI Taxonomy" id="320908"/>
    <lineage>
        <taxon>Eukaryota</taxon>
        <taxon>Metazoa</taxon>
        <taxon>Ecdysozoa</taxon>
        <taxon>Arthropoda</taxon>
        <taxon>Hexapoda</taxon>
        <taxon>Insecta</taxon>
        <taxon>Pterygota</taxon>
        <taxon>Neoptera</taxon>
        <taxon>Paraneoptera</taxon>
        <taxon>Hemiptera</taxon>
        <taxon>Auchenorrhyncha</taxon>
        <taxon>Membracoidea</taxon>
        <taxon>Cicadellidae</taxon>
        <taxon>Cicadellinae</taxon>
        <taxon>Proconiini</taxon>
        <taxon>Homalodisca</taxon>
    </lineage>
</organism>
<reference evidence="1" key="1">
    <citation type="submission" date="2015-11" db="EMBL/GenBank/DDBJ databases">
        <title>De novo transcriptome assembly of four potential Pierce s Disease insect vectors from Arizona vineyards.</title>
        <authorList>
            <person name="Tassone E.E."/>
        </authorList>
    </citation>
    <scope>NUCLEOTIDE SEQUENCE</scope>
</reference>
<name>A0A1B6ILK2_9HEMI</name>
<evidence type="ECO:0000313" key="1">
    <source>
        <dbReference type="EMBL" id="JAS87807.1"/>
    </source>
</evidence>
<dbReference type="EMBL" id="GECU01019899">
    <property type="protein sequence ID" value="JAS87807.1"/>
    <property type="molecule type" value="Transcribed_RNA"/>
</dbReference>
<sequence>EEPKVTKSLFIYQVNKESELVKEPPLNVPEELTEPQWIQPFTKEDLQLIDFENTLHLRIYVDSESAVVLRLREEKPSISVRINTKGQLQVLWDKMTITLDVTWTTFSILHNLVHIQAKILSATNITLPAQSQFINIMAERILFGSYKEEDGNEYISENVFRLSNAGLVKTTSINIPKMIGEVFCKSNEIEDGISLGAR</sequence>
<accession>A0A1B6ILK2</accession>
<proteinExistence type="predicted"/>
<protein>
    <submittedName>
        <fullName evidence="1">Uncharacterized protein</fullName>
    </submittedName>
</protein>
<gene>
    <name evidence="1" type="ORF">g.59003</name>
</gene>
<feature type="non-terminal residue" evidence="1">
    <location>
        <position position="1"/>
    </location>
</feature>